<keyword evidence="1" id="KW-0175">Coiled coil</keyword>
<dbReference type="EMBL" id="PPRF01000039">
    <property type="protein sequence ID" value="PNZ27383.1"/>
    <property type="molecule type" value="Genomic_DNA"/>
</dbReference>
<feature type="coiled-coil region" evidence="1">
    <location>
        <begin position="62"/>
        <end position="89"/>
    </location>
</feature>
<protein>
    <submittedName>
        <fullName evidence="2">Uncharacterized protein</fullName>
    </submittedName>
</protein>
<dbReference type="OrthoDB" id="2407267at2"/>
<sequence length="148" mass="16725">MARPSVELIVGYTKAGKPQYKKFLAKQKLTLFDTIQGSKLAMKLEKVFASSDFDELSEDEFEQLSETEKQEYNAKIQEHQANLAQQFDLLDEITEYIAEAFGHQFTAVEFQKGIENGEEGFAKLSNVLGSLISGDVDDTKKFVSEQKK</sequence>
<comment type="caution">
    <text evidence="2">The sequence shown here is derived from an EMBL/GenBank/DDBJ whole genome shotgun (WGS) entry which is preliminary data.</text>
</comment>
<dbReference type="InterPro" id="IPR057006">
    <property type="entry name" value="Phage_TAC_19"/>
</dbReference>
<reference evidence="2 3" key="1">
    <citation type="submission" date="2017-08" db="EMBL/GenBank/DDBJ databases">
        <title>Draft genome sequences of 64 type strains of genus Staph aureus.</title>
        <authorList>
            <person name="Cole K."/>
            <person name="Golubchik T."/>
            <person name="Russell J."/>
            <person name="Foster D."/>
            <person name="Llewelyn M."/>
            <person name="Wilson D."/>
            <person name="Crook D."/>
            <person name="Paul J."/>
        </authorList>
    </citation>
    <scope>NUCLEOTIDE SEQUENCE [LARGE SCALE GENOMIC DNA]</scope>
    <source>
        <strain evidence="2 3">DSM 21968</strain>
    </source>
</reference>
<dbReference type="Pfam" id="PF23857">
    <property type="entry name" value="Phage_TAC_19"/>
    <property type="match status" value="1"/>
</dbReference>
<evidence type="ECO:0000313" key="3">
    <source>
        <dbReference type="Proteomes" id="UP000242752"/>
    </source>
</evidence>
<dbReference type="AlphaFoldDB" id="A0A2K3YP43"/>
<name>A0A2K3YP43_9STAP</name>
<dbReference type="Proteomes" id="UP000242752">
    <property type="component" value="Unassembled WGS sequence"/>
</dbReference>
<gene>
    <name evidence="2" type="ORF">CD122_06660</name>
</gene>
<evidence type="ECO:0000313" key="2">
    <source>
        <dbReference type="EMBL" id="PNZ27383.1"/>
    </source>
</evidence>
<proteinExistence type="predicted"/>
<organism evidence="2 3">
    <name type="scientific">Staphylococcus rostri</name>
    <dbReference type="NCBI Taxonomy" id="522262"/>
    <lineage>
        <taxon>Bacteria</taxon>
        <taxon>Bacillati</taxon>
        <taxon>Bacillota</taxon>
        <taxon>Bacilli</taxon>
        <taxon>Bacillales</taxon>
        <taxon>Staphylococcaceae</taxon>
        <taxon>Staphylococcus</taxon>
    </lineage>
</organism>
<keyword evidence="3" id="KW-1185">Reference proteome</keyword>
<accession>A0A2K3YP43</accession>
<dbReference type="RefSeq" id="WP_103358216.1">
    <property type="nucleotide sequence ID" value="NZ_PPRF01000039.1"/>
</dbReference>
<evidence type="ECO:0000256" key="1">
    <source>
        <dbReference type="SAM" id="Coils"/>
    </source>
</evidence>